<evidence type="ECO:0000313" key="9">
    <source>
        <dbReference type="EMBL" id="ORX38412.1"/>
    </source>
</evidence>
<comment type="subcellular location">
    <subcellularLocation>
        <location evidence="1">Nucleus</location>
    </subcellularLocation>
</comment>
<dbReference type="GO" id="GO:0048188">
    <property type="term" value="C:Set1C/COMPASS complex"/>
    <property type="evidence" value="ECO:0007669"/>
    <property type="project" value="InterPro"/>
</dbReference>
<evidence type="ECO:0000256" key="1">
    <source>
        <dbReference type="ARBA" id="ARBA00004123"/>
    </source>
</evidence>
<feature type="compositionally biased region" description="Low complexity" evidence="7">
    <location>
        <begin position="57"/>
        <end position="69"/>
    </location>
</feature>
<feature type="compositionally biased region" description="Low complexity" evidence="7">
    <location>
        <begin position="240"/>
        <end position="251"/>
    </location>
</feature>
<dbReference type="InterPro" id="IPR037869">
    <property type="entry name" value="Spp1/CFP1"/>
</dbReference>
<organism evidence="9 10">
    <name type="scientific">Kockovaella imperatae</name>
    <dbReference type="NCBI Taxonomy" id="4999"/>
    <lineage>
        <taxon>Eukaryota</taxon>
        <taxon>Fungi</taxon>
        <taxon>Dikarya</taxon>
        <taxon>Basidiomycota</taxon>
        <taxon>Agaricomycotina</taxon>
        <taxon>Tremellomycetes</taxon>
        <taxon>Tremellales</taxon>
        <taxon>Cuniculitremaceae</taxon>
        <taxon>Kockovaella</taxon>
    </lineage>
</organism>
<dbReference type="Pfam" id="PF00628">
    <property type="entry name" value="PHD"/>
    <property type="match status" value="1"/>
</dbReference>
<gene>
    <name evidence="9" type="ORF">BD324DRAFT_649781</name>
</gene>
<feature type="compositionally biased region" description="Polar residues" evidence="7">
    <location>
        <begin position="18"/>
        <end position="27"/>
    </location>
</feature>
<dbReference type="GeneID" id="33559856"/>
<feature type="region of interest" description="Disordered" evidence="7">
    <location>
        <begin position="1"/>
        <end position="87"/>
    </location>
</feature>
<dbReference type="GO" id="GO:0008270">
    <property type="term" value="F:zinc ion binding"/>
    <property type="evidence" value="ECO:0007669"/>
    <property type="project" value="UniProtKB-KW"/>
</dbReference>
<dbReference type="PROSITE" id="PS50016">
    <property type="entry name" value="ZF_PHD_2"/>
    <property type="match status" value="1"/>
</dbReference>
<dbReference type="Gene3D" id="3.30.40.10">
    <property type="entry name" value="Zinc/RING finger domain, C3HC4 (zinc finger)"/>
    <property type="match status" value="1"/>
</dbReference>
<dbReference type="InParanoid" id="A0A1Y1UKA3"/>
<feature type="compositionally biased region" description="Basic and acidic residues" evidence="7">
    <location>
        <begin position="74"/>
        <end position="83"/>
    </location>
</feature>
<evidence type="ECO:0000313" key="10">
    <source>
        <dbReference type="Proteomes" id="UP000193218"/>
    </source>
</evidence>
<dbReference type="InterPro" id="IPR019787">
    <property type="entry name" value="Znf_PHD-finger"/>
</dbReference>
<dbReference type="STRING" id="4999.A0A1Y1UKA3"/>
<keyword evidence="5" id="KW-0539">Nucleus</keyword>
<keyword evidence="2" id="KW-0479">Metal-binding</keyword>
<dbReference type="AlphaFoldDB" id="A0A1Y1UKA3"/>
<evidence type="ECO:0000256" key="3">
    <source>
        <dbReference type="ARBA" id="ARBA00022771"/>
    </source>
</evidence>
<dbReference type="InterPro" id="IPR001965">
    <property type="entry name" value="Znf_PHD"/>
</dbReference>
<dbReference type="EMBL" id="NBSH01000004">
    <property type="protein sequence ID" value="ORX38412.1"/>
    <property type="molecule type" value="Genomic_DNA"/>
</dbReference>
<evidence type="ECO:0000256" key="5">
    <source>
        <dbReference type="ARBA" id="ARBA00023242"/>
    </source>
</evidence>
<dbReference type="InterPro" id="IPR019786">
    <property type="entry name" value="Zinc_finger_PHD-type_CS"/>
</dbReference>
<dbReference type="SMART" id="SM00249">
    <property type="entry name" value="PHD"/>
    <property type="match status" value="1"/>
</dbReference>
<dbReference type="InterPro" id="IPR013083">
    <property type="entry name" value="Znf_RING/FYVE/PHD"/>
</dbReference>
<protein>
    <recommendedName>
        <fullName evidence="8">PHD-type domain-containing protein</fullName>
    </recommendedName>
</protein>
<dbReference type="PROSITE" id="PS01359">
    <property type="entry name" value="ZF_PHD_1"/>
    <property type="match status" value="1"/>
</dbReference>
<keyword evidence="10" id="KW-1185">Reference proteome</keyword>
<keyword evidence="4" id="KW-0862">Zinc</keyword>
<dbReference type="PANTHER" id="PTHR46174">
    <property type="entry name" value="CXXC-TYPE ZINC FINGER PROTEIN 1"/>
    <property type="match status" value="1"/>
</dbReference>
<evidence type="ECO:0000259" key="8">
    <source>
        <dbReference type="PROSITE" id="PS50016"/>
    </source>
</evidence>
<name>A0A1Y1UKA3_9TREE</name>
<evidence type="ECO:0000256" key="4">
    <source>
        <dbReference type="ARBA" id="ARBA00022833"/>
    </source>
</evidence>
<proteinExistence type="predicted"/>
<feature type="domain" description="PHD-type" evidence="8">
    <location>
        <begin position="304"/>
        <end position="358"/>
    </location>
</feature>
<dbReference type="PANTHER" id="PTHR46174:SF1">
    <property type="entry name" value="CXXC-TYPE ZINC FINGER PROTEIN 1"/>
    <property type="match status" value="1"/>
</dbReference>
<dbReference type="Proteomes" id="UP000193218">
    <property type="component" value="Unassembled WGS sequence"/>
</dbReference>
<dbReference type="RefSeq" id="XP_021872334.1">
    <property type="nucleotide sequence ID" value="XM_022018047.1"/>
</dbReference>
<dbReference type="InterPro" id="IPR011011">
    <property type="entry name" value="Znf_FYVE_PHD"/>
</dbReference>
<dbReference type="SUPFAM" id="SSF57903">
    <property type="entry name" value="FYVE/PHD zinc finger"/>
    <property type="match status" value="1"/>
</dbReference>
<feature type="region of interest" description="Disordered" evidence="7">
    <location>
        <begin position="484"/>
        <end position="510"/>
    </location>
</feature>
<dbReference type="OrthoDB" id="436852at2759"/>
<keyword evidence="3 6" id="KW-0863">Zinc-finger</keyword>
<feature type="compositionally biased region" description="Basic and acidic residues" evidence="7">
    <location>
        <begin position="1"/>
        <end position="17"/>
    </location>
</feature>
<comment type="caution">
    <text evidence="9">The sequence shown here is derived from an EMBL/GenBank/DDBJ whole genome shotgun (WGS) entry which is preliminary data.</text>
</comment>
<evidence type="ECO:0000256" key="7">
    <source>
        <dbReference type="SAM" id="MobiDB-lite"/>
    </source>
</evidence>
<accession>A0A1Y1UKA3</accession>
<evidence type="ECO:0000256" key="2">
    <source>
        <dbReference type="ARBA" id="ARBA00022723"/>
    </source>
</evidence>
<dbReference type="GO" id="GO:0045893">
    <property type="term" value="P:positive regulation of DNA-templated transcription"/>
    <property type="evidence" value="ECO:0007669"/>
    <property type="project" value="TreeGrafter"/>
</dbReference>
<feature type="region of interest" description="Disordered" evidence="7">
    <location>
        <begin position="136"/>
        <end position="295"/>
    </location>
</feature>
<feature type="compositionally biased region" description="Basic and acidic residues" evidence="7">
    <location>
        <begin position="500"/>
        <end position="510"/>
    </location>
</feature>
<reference evidence="9 10" key="1">
    <citation type="submission" date="2017-03" db="EMBL/GenBank/DDBJ databases">
        <title>Widespread Adenine N6-methylation of Active Genes in Fungi.</title>
        <authorList>
            <consortium name="DOE Joint Genome Institute"/>
            <person name="Mondo S.J."/>
            <person name="Dannebaum R.O."/>
            <person name="Kuo R.C."/>
            <person name="Louie K.B."/>
            <person name="Bewick A.J."/>
            <person name="Labutti K."/>
            <person name="Haridas S."/>
            <person name="Kuo A."/>
            <person name="Salamov A."/>
            <person name="Ahrendt S.R."/>
            <person name="Lau R."/>
            <person name="Bowen B.P."/>
            <person name="Lipzen A."/>
            <person name="Sullivan W."/>
            <person name="Andreopoulos W.B."/>
            <person name="Clum A."/>
            <person name="Lindquist E."/>
            <person name="Daum C."/>
            <person name="Northen T.R."/>
            <person name="Ramamoorthy G."/>
            <person name="Schmitz R.J."/>
            <person name="Gryganskyi A."/>
            <person name="Culley D."/>
            <person name="Magnuson J."/>
            <person name="James T.Y."/>
            <person name="O'Malley M.A."/>
            <person name="Stajich J.E."/>
            <person name="Spatafora J.W."/>
            <person name="Visel A."/>
            <person name="Grigoriev I.V."/>
        </authorList>
    </citation>
    <scope>NUCLEOTIDE SEQUENCE [LARGE SCALE GENOMIC DNA]</scope>
    <source>
        <strain evidence="9 10">NRRL Y-17943</strain>
    </source>
</reference>
<sequence length="611" mass="67218">MESMEERGGVNHGDSSEQRSGTDTQNEAPGHFLGTSKRSSLSPSKRSESPVKKKPRVSSSKSRSTSPVKKAARHAIDQTREITYDASMDNDALAASTLDDSDIIDPVQAQIADEYRRERDRKQEGKANEVIQQLMTPPSTAEVFRQDDQSAKSPPVDVYAEPIAVHSNLSGEPGTMEGEEEIDGGDMVVDLVPPSEFGLSVIPSRPESPQKGNTKLQGKSKESKNTTMKVPKVSKKVKPASKSAPKKTGPSSKKEKFKVDSIKESARGRAGSVSSGIAPSDPVDTSEAATPIHQTESVASDDDAVYCICRKPYRDEDEDVIMVACDNCDDWFHPACVGIDEKKLDLLDIYICAQCEPKTPLRTSYKRVCRREHCDKSLTDAKQKYCSSACAFRHMAAQVPPTSNTKLLKQMSAFFVGLPAPKPNVSVIHHLGAMPSKPAHQDNEMAALTRQMAVVDQAIATLSKRQEVLRQVIAQCDTLVSPSAGNDVEMADKKSKKRPGGGEDKPCGWDRRLTLSDDEMASLIMDELSQNREDNTRVCMLPKRRCDRHQGWPKVFTASLDLEMAQLTRRKEDLETQHRSRLDLDAQLKASQKAADDFNLKLGRVKLGKVA</sequence>
<feature type="compositionally biased region" description="Basic and acidic residues" evidence="7">
    <location>
        <begin position="252"/>
        <end position="267"/>
    </location>
</feature>
<evidence type="ECO:0000256" key="6">
    <source>
        <dbReference type="PROSITE-ProRule" id="PRU00146"/>
    </source>
</evidence>